<dbReference type="AlphaFoldDB" id="A0A383U008"/>
<protein>
    <submittedName>
        <fullName evidence="5">Ribosomal RNA large subunit methyltransferase L</fullName>
        <ecNumber evidence="5">2.1.1.173</ecNumber>
    </submittedName>
</protein>
<sequence>MQAKTLYGFETILAKEVSELGGADVKIKNRLVEFYGDTGFMYKANYSLRTALRILKPLKKAKAKNEDELYELAKDFTWEEIFNFNQTFRIDFTIYSPNFKHSQFAALRVKDAIADRFMEKFSKRPNVEKNQPDIIVNLHISHTTVTLSLDTSGEPLFKRGYRVETGPAPINEVMAAGLLKMAGWEGKGNFLDPMCGSATLPIEAAMIAMNIPAQLHRKDFSFMHWKDFDAKLWEKIKETRLNRIQDFSGEIWGYDINMLMVKVAEQNVKSANLQDFIKLKQVNFFQTKKDLFPLLVIFNPPYGERMEISTEDFYQKMGETFKENYPNTYVWLITSDTEEIKNIGLKPTQKMKMYNGKIETEFVKYEIYE</sequence>
<keyword evidence="3" id="KW-0694">RNA-binding</keyword>
<gene>
    <name evidence="5" type="primary">rlmL</name>
    <name evidence="5" type="ORF">SAMEA104719789_00798</name>
</gene>
<reference evidence="5 6" key="1">
    <citation type="submission" date="2018-09" db="EMBL/GenBank/DDBJ databases">
        <authorList>
            <consortium name="Pathogen Informatics"/>
        </authorList>
    </citation>
    <scope>NUCLEOTIDE SEQUENCE [LARGE SCALE GENOMIC DNA]</scope>
    <source>
        <strain evidence="5 6">OH-22767</strain>
    </source>
</reference>
<dbReference type="PROSITE" id="PS51165">
    <property type="entry name" value="THUMP"/>
    <property type="match status" value="1"/>
</dbReference>
<dbReference type="SUPFAM" id="SSF53335">
    <property type="entry name" value="S-adenosyl-L-methionine-dependent methyltransferases"/>
    <property type="match status" value="1"/>
</dbReference>
<dbReference type="Pfam" id="PF02926">
    <property type="entry name" value="THUMP"/>
    <property type="match status" value="1"/>
</dbReference>
<feature type="domain" description="THUMP" evidence="4">
    <location>
        <begin position="40"/>
        <end position="151"/>
    </location>
</feature>
<dbReference type="PANTHER" id="PTHR47313:SF1">
    <property type="entry name" value="RIBOSOMAL RNA LARGE SUBUNIT METHYLTRANSFERASE K_L"/>
    <property type="match status" value="1"/>
</dbReference>
<organism evidence="5 6">
    <name type="scientific">Candidatus Ornithobacterium hominis</name>
    <dbReference type="NCBI Taxonomy" id="2497989"/>
    <lineage>
        <taxon>Bacteria</taxon>
        <taxon>Pseudomonadati</taxon>
        <taxon>Bacteroidota</taxon>
        <taxon>Flavobacteriia</taxon>
        <taxon>Flavobacteriales</taxon>
        <taxon>Weeksellaceae</taxon>
        <taxon>Ornithobacterium</taxon>
    </lineage>
</organism>
<evidence type="ECO:0000259" key="4">
    <source>
        <dbReference type="PROSITE" id="PS51165"/>
    </source>
</evidence>
<proteinExistence type="predicted"/>
<evidence type="ECO:0000313" key="6">
    <source>
        <dbReference type="Proteomes" id="UP000262142"/>
    </source>
</evidence>
<name>A0A383U008_9FLAO</name>
<dbReference type="RefSeq" id="WP_119059188.1">
    <property type="nucleotide sequence ID" value="NZ_OX579588.1"/>
</dbReference>
<dbReference type="OrthoDB" id="9809404at2"/>
<dbReference type="PANTHER" id="PTHR47313">
    <property type="entry name" value="RIBOSOMAL RNA LARGE SUBUNIT METHYLTRANSFERASE K/L"/>
    <property type="match status" value="1"/>
</dbReference>
<dbReference type="InterPro" id="IPR004114">
    <property type="entry name" value="THUMP_dom"/>
</dbReference>
<dbReference type="InterPro" id="IPR000241">
    <property type="entry name" value="RlmKL-like_Mtase"/>
</dbReference>
<evidence type="ECO:0000256" key="1">
    <source>
        <dbReference type="ARBA" id="ARBA00022603"/>
    </source>
</evidence>
<dbReference type="Pfam" id="PF01170">
    <property type="entry name" value="UPF0020"/>
    <property type="match status" value="1"/>
</dbReference>
<accession>A0A383U008</accession>
<dbReference type="EC" id="2.1.1.173" evidence="5"/>
<dbReference type="Proteomes" id="UP000262142">
    <property type="component" value="Unassembled WGS sequence"/>
</dbReference>
<dbReference type="InterPro" id="IPR002052">
    <property type="entry name" value="DNA_methylase_N6_adenine_CS"/>
</dbReference>
<dbReference type="GO" id="GO:0003723">
    <property type="term" value="F:RNA binding"/>
    <property type="evidence" value="ECO:0007669"/>
    <property type="project" value="UniProtKB-UniRule"/>
</dbReference>
<evidence type="ECO:0000313" key="5">
    <source>
        <dbReference type="EMBL" id="SZD72353.1"/>
    </source>
</evidence>
<evidence type="ECO:0000256" key="2">
    <source>
        <dbReference type="ARBA" id="ARBA00022679"/>
    </source>
</evidence>
<dbReference type="Gene3D" id="3.30.2130.30">
    <property type="match status" value="1"/>
</dbReference>
<dbReference type="InterPro" id="IPR029063">
    <property type="entry name" value="SAM-dependent_MTases_sf"/>
</dbReference>
<keyword evidence="1 5" id="KW-0489">Methyltransferase</keyword>
<keyword evidence="2 5" id="KW-0808">Transferase</keyword>
<evidence type="ECO:0000256" key="3">
    <source>
        <dbReference type="PROSITE-ProRule" id="PRU00529"/>
    </source>
</evidence>
<dbReference type="SMART" id="SM00981">
    <property type="entry name" value="THUMP"/>
    <property type="match status" value="1"/>
</dbReference>
<dbReference type="InterPro" id="IPR054170">
    <property type="entry name" value="RlmL_1st"/>
</dbReference>
<dbReference type="CDD" id="cd11715">
    <property type="entry name" value="THUMP_AdoMetMT"/>
    <property type="match status" value="1"/>
</dbReference>
<dbReference type="Gene3D" id="3.40.50.150">
    <property type="entry name" value="Vaccinia Virus protein VP39"/>
    <property type="match status" value="1"/>
</dbReference>
<dbReference type="EMBL" id="UNSC01000003">
    <property type="protein sequence ID" value="SZD72353.1"/>
    <property type="molecule type" value="Genomic_DNA"/>
</dbReference>
<keyword evidence="6" id="KW-1185">Reference proteome</keyword>
<dbReference type="GO" id="GO:0070043">
    <property type="term" value="F:rRNA (guanine-N7-)-methyltransferase activity"/>
    <property type="evidence" value="ECO:0007669"/>
    <property type="project" value="TreeGrafter"/>
</dbReference>
<dbReference type="Pfam" id="PF22020">
    <property type="entry name" value="RlmL_1st"/>
    <property type="match status" value="1"/>
</dbReference>
<dbReference type="GO" id="GO:0052915">
    <property type="term" value="F:23S rRNA (guanine(2445)-N(2))-methyltransferase activity"/>
    <property type="evidence" value="ECO:0007669"/>
    <property type="project" value="UniProtKB-EC"/>
</dbReference>
<dbReference type="PROSITE" id="PS00092">
    <property type="entry name" value="N6_MTASE"/>
    <property type="match status" value="1"/>
</dbReference>